<dbReference type="EMBL" id="JBHRXJ010000003">
    <property type="protein sequence ID" value="MFC3527866.1"/>
    <property type="molecule type" value="Genomic_DNA"/>
</dbReference>
<accession>A0ABV7R6M4</accession>
<sequence>MLKSTVCAGLFLPCLVLPALAQGMPRYDVEKYCQEVAGVSGGSAAILNGCMDMEQEAYNILKPDWGGLPARSRSYCDDVAQVSGGSYSILKGCMDMETEASDAPRTFQY</sequence>
<keyword evidence="1" id="KW-0732">Signal</keyword>
<reference evidence="3" key="1">
    <citation type="journal article" date="2019" name="Int. J. Syst. Evol. Microbiol.">
        <title>The Global Catalogue of Microorganisms (GCM) 10K type strain sequencing project: providing services to taxonomists for standard genome sequencing and annotation.</title>
        <authorList>
            <consortium name="The Broad Institute Genomics Platform"/>
            <consortium name="The Broad Institute Genome Sequencing Center for Infectious Disease"/>
            <person name="Wu L."/>
            <person name="Ma J."/>
        </authorList>
    </citation>
    <scope>NUCLEOTIDE SEQUENCE [LARGE SCALE GENOMIC DNA]</scope>
    <source>
        <strain evidence="3">KCTC 42899</strain>
    </source>
</reference>
<name>A0ABV7R6M4_9RHOB</name>
<dbReference type="Proteomes" id="UP001595721">
    <property type="component" value="Unassembled WGS sequence"/>
</dbReference>
<gene>
    <name evidence="2" type="ORF">ACFOMH_06720</name>
</gene>
<evidence type="ECO:0000313" key="2">
    <source>
        <dbReference type="EMBL" id="MFC3527866.1"/>
    </source>
</evidence>
<protein>
    <submittedName>
        <fullName evidence="2">Uncharacterized protein</fullName>
    </submittedName>
</protein>
<evidence type="ECO:0000256" key="1">
    <source>
        <dbReference type="SAM" id="SignalP"/>
    </source>
</evidence>
<feature type="signal peptide" evidence="1">
    <location>
        <begin position="1"/>
        <end position="21"/>
    </location>
</feature>
<comment type="caution">
    <text evidence="2">The sequence shown here is derived from an EMBL/GenBank/DDBJ whole genome shotgun (WGS) entry which is preliminary data.</text>
</comment>
<dbReference type="RefSeq" id="WP_377743408.1">
    <property type="nucleotide sequence ID" value="NZ_JBHRXJ010000003.1"/>
</dbReference>
<proteinExistence type="predicted"/>
<keyword evidence="3" id="KW-1185">Reference proteome</keyword>
<feature type="chain" id="PRO_5045926878" evidence="1">
    <location>
        <begin position="22"/>
        <end position="109"/>
    </location>
</feature>
<evidence type="ECO:0000313" key="3">
    <source>
        <dbReference type="Proteomes" id="UP001595721"/>
    </source>
</evidence>
<organism evidence="2 3">
    <name type="scientific">Paracoccus mangrovi</name>
    <dbReference type="NCBI Taxonomy" id="1715645"/>
    <lineage>
        <taxon>Bacteria</taxon>
        <taxon>Pseudomonadati</taxon>
        <taxon>Pseudomonadota</taxon>
        <taxon>Alphaproteobacteria</taxon>
        <taxon>Rhodobacterales</taxon>
        <taxon>Paracoccaceae</taxon>
        <taxon>Paracoccus</taxon>
    </lineage>
</organism>